<gene>
    <name evidence="2" type="ORF">NCTC13652_00230</name>
</gene>
<accession>A0A448NVT3</accession>
<protein>
    <submittedName>
        <fullName evidence="2">Uncharacterized protein conserved in bacteria</fullName>
    </submittedName>
</protein>
<dbReference type="Proteomes" id="UP000277858">
    <property type="component" value="Chromosome"/>
</dbReference>
<keyword evidence="3" id="KW-1185">Reference proteome</keyword>
<reference evidence="2 3" key="1">
    <citation type="submission" date="2018-12" db="EMBL/GenBank/DDBJ databases">
        <authorList>
            <consortium name="Pathogen Informatics"/>
        </authorList>
    </citation>
    <scope>NUCLEOTIDE SEQUENCE [LARGE SCALE GENOMIC DNA]</scope>
    <source>
        <strain evidence="2 3">NCTC13652</strain>
    </source>
</reference>
<proteinExistence type="predicted"/>
<organism evidence="2 3">
    <name type="scientific">Acidipropionibacterium jensenii</name>
    <dbReference type="NCBI Taxonomy" id="1749"/>
    <lineage>
        <taxon>Bacteria</taxon>
        <taxon>Bacillati</taxon>
        <taxon>Actinomycetota</taxon>
        <taxon>Actinomycetes</taxon>
        <taxon>Propionibacteriales</taxon>
        <taxon>Propionibacteriaceae</taxon>
        <taxon>Acidipropionibacterium</taxon>
    </lineage>
</organism>
<dbReference type="STRING" id="1122997.GCA_000425285_00697"/>
<dbReference type="SUPFAM" id="SSF158560">
    <property type="entry name" value="BH3980-like"/>
    <property type="match status" value="1"/>
</dbReference>
<dbReference type="AlphaFoldDB" id="A0A448NVT3"/>
<evidence type="ECO:0000313" key="2">
    <source>
        <dbReference type="EMBL" id="VEI02065.1"/>
    </source>
</evidence>
<dbReference type="RefSeq" id="WP_301453625.1">
    <property type="nucleotide sequence ID" value="NZ_JAKDOF010000003.1"/>
</dbReference>
<sequence>MERWDDDERQEVGREGDRTTRPEEGVPELPGAHQSAPEPYRQTAAALRRYFNHTAATVLDVEGSMRMWSDFADLWEEAAADGTAIGDIVGQDPVEFAETFAQAYTGKRWVDRERRLLNEAVDRAKREQRRWPRR</sequence>
<feature type="region of interest" description="Disordered" evidence="1">
    <location>
        <begin position="1"/>
        <end position="39"/>
    </location>
</feature>
<feature type="compositionally biased region" description="Basic and acidic residues" evidence="1">
    <location>
        <begin position="10"/>
        <end position="24"/>
    </location>
</feature>
<evidence type="ECO:0000313" key="3">
    <source>
        <dbReference type="Proteomes" id="UP000277858"/>
    </source>
</evidence>
<evidence type="ECO:0000256" key="1">
    <source>
        <dbReference type="SAM" id="MobiDB-lite"/>
    </source>
</evidence>
<dbReference type="Pfam" id="PF06304">
    <property type="entry name" value="DUF1048"/>
    <property type="match status" value="1"/>
</dbReference>
<dbReference type="InterPro" id="IPR008316">
    <property type="entry name" value="UCP029876"/>
</dbReference>
<dbReference type="EMBL" id="LR134473">
    <property type="protein sequence ID" value="VEI02065.1"/>
    <property type="molecule type" value="Genomic_DNA"/>
</dbReference>
<dbReference type="Gene3D" id="1.10.1900.10">
    <property type="entry name" value="c-terminal domain of poly(a) binding protein"/>
    <property type="match status" value="1"/>
</dbReference>
<name>A0A448NVT3_9ACTN</name>